<evidence type="ECO:0000256" key="1">
    <source>
        <dbReference type="SAM" id="MobiDB-lite"/>
    </source>
</evidence>
<evidence type="ECO:0008006" key="5">
    <source>
        <dbReference type="Google" id="ProtNLM"/>
    </source>
</evidence>
<feature type="region of interest" description="Disordered" evidence="1">
    <location>
        <begin position="1"/>
        <end position="58"/>
    </location>
</feature>
<reference evidence="3 4" key="1">
    <citation type="submission" date="2019-07" db="EMBL/GenBank/DDBJ databases">
        <title>Whole genome shotgun sequence of Actinotalea fermentans NBRC 105374.</title>
        <authorList>
            <person name="Hosoyama A."/>
            <person name="Uohara A."/>
            <person name="Ohji S."/>
            <person name="Ichikawa N."/>
        </authorList>
    </citation>
    <scope>NUCLEOTIDE SEQUENCE [LARGE SCALE GENOMIC DNA]</scope>
    <source>
        <strain evidence="3 4">NBRC 105374</strain>
    </source>
</reference>
<dbReference type="RefSeq" id="WP_146818986.1">
    <property type="nucleotide sequence ID" value="NZ_BJYK01000001.1"/>
</dbReference>
<protein>
    <recommendedName>
        <fullName evidence="5">DUF3040 domain-containing protein</fullName>
    </recommendedName>
</protein>
<proteinExistence type="predicted"/>
<sequence>MPPRPHDADEPDEAGRDEADPDDAVHSAPGTSEPDVDPAHVRDTGAVDGDQDGGGDAQRATLDDVDVAARWAGIVSELSSTADPRAWAPDPDVEEAETHFTPPDPGPVLGGDPLLTMAWAAVVGVPLLLMVAVIAWRDVPTIVLQLAGVAFLAGVALLVWRMPRDREDDAGPGAVV</sequence>
<comment type="caution">
    <text evidence="3">The sequence shown here is derived from an EMBL/GenBank/DDBJ whole genome shotgun (WGS) entry which is preliminary data.</text>
</comment>
<evidence type="ECO:0000313" key="4">
    <source>
        <dbReference type="Proteomes" id="UP000321484"/>
    </source>
</evidence>
<feature type="transmembrane region" description="Helical" evidence="2">
    <location>
        <begin position="142"/>
        <end position="160"/>
    </location>
</feature>
<keyword evidence="2" id="KW-0472">Membrane</keyword>
<keyword evidence="2" id="KW-0812">Transmembrane</keyword>
<dbReference type="AlphaFoldDB" id="A0A511YU11"/>
<keyword evidence="4" id="KW-1185">Reference proteome</keyword>
<evidence type="ECO:0000313" key="3">
    <source>
        <dbReference type="EMBL" id="GEN78688.1"/>
    </source>
</evidence>
<feature type="compositionally biased region" description="Basic and acidic residues" evidence="1">
    <location>
        <begin position="1"/>
        <end position="18"/>
    </location>
</feature>
<feature type="transmembrane region" description="Helical" evidence="2">
    <location>
        <begin position="114"/>
        <end position="136"/>
    </location>
</feature>
<dbReference type="OrthoDB" id="5147993at2"/>
<gene>
    <name evidence="3" type="ORF">AFE02nite_04220</name>
</gene>
<dbReference type="Proteomes" id="UP000321484">
    <property type="component" value="Unassembled WGS sequence"/>
</dbReference>
<organism evidence="3 4">
    <name type="scientific">Actinotalea fermentans</name>
    <dbReference type="NCBI Taxonomy" id="43671"/>
    <lineage>
        <taxon>Bacteria</taxon>
        <taxon>Bacillati</taxon>
        <taxon>Actinomycetota</taxon>
        <taxon>Actinomycetes</taxon>
        <taxon>Micrococcales</taxon>
        <taxon>Cellulomonadaceae</taxon>
        <taxon>Actinotalea</taxon>
    </lineage>
</organism>
<keyword evidence="2" id="KW-1133">Transmembrane helix</keyword>
<accession>A0A511YU11</accession>
<evidence type="ECO:0000256" key="2">
    <source>
        <dbReference type="SAM" id="Phobius"/>
    </source>
</evidence>
<feature type="region of interest" description="Disordered" evidence="1">
    <location>
        <begin position="79"/>
        <end position="104"/>
    </location>
</feature>
<dbReference type="EMBL" id="BJYK01000001">
    <property type="protein sequence ID" value="GEN78688.1"/>
    <property type="molecule type" value="Genomic_DNA"/>
</dbReference>
<name>A0A511YU11_9CELL</name>